<comment type="subcellular location">
    <subcellularLocation>
        <location evidence="1">Membrane</location>
        <topology evidence="1">Multi-pass membrane protein</topology>
    </subcellularLocation>
</comment>
<dbReference type="PANTHER" id="PTHR31465">
    <property type="entry name" value="PROTEIN RTA1-RELATED"/>
    <property type="match status" value="1"/>
</dbReference>
<dbReference type="Proteomes" id="UP000250140">
    <property type="component" value="Unassembled WGS sequence"/>
</dbReference>
<keyword evidence="3 5" id="KW-1133">Transmembrane helix</keyword>
<dbReference type="InterPro" id="IPR007568">
    <property type="entry name" value="RTA1"/>
</dbReference>
<evidence type="ECO:0000313" key="7">
    <source>
        <dbReference type="Proteomes" id="UP000250140"/>
    </source>
</evidence>
<feature type="non-terminal residue" evidence="6">
    <location>
        <position position="1"/>
    </location>
</feature>
<dbReference type="Pfam" id="PF04479">
    <property type="entry name" value="RTA1"/>
    <property type="match status" value="1"/>
</dbReference>
<reference evidence="6 7" key="1">
    <citation type="journal article" date="2016" name="Nat. Commun.">
        <title>Ectomycorrhizal ecology is imprinted in the genome of the dominant symbiotic fungus Cenococcum geophilum.</title>
        <authorList>
            <consortium name="DOE Joint Genome Institute"/>
            <person name="Peter M."/>
            <person name="Kohler A."/>
            <person name="Ohm R.A."/>
            <person name="Kuo A."/>
            <person name="Krutzmann J."/>
            <person name="Morin E."/>
            <person name="Arend M."/>
            <person name="Barry K.W."/>
            <person name="Binder M."/>
            <person name="Choi C."/>
            <person name="Clum A."/>
            <person name="Copeland A."/>
            <person name="Grisel N."/>
            <person name="Haridas S."/>
            <person name="Kipfer T."/>
            <person name="LaButti K."/>
            <person name="Lindquist E."/>
            <person name="Lipzen A."/>
            <person name="Maire R."/>
            <person name="Meier B."/>
            <person name="Mihaltcheva S."/>
            <person name="Molinier V."/>
            <person name="Murat C."/>
            <person name="Poggeler S."/>
            <person name="Quandt C.A."/>
            <person name="Sperisen C."/>
            <person name="Tritt A."/>
            <person name="Tisserant E."/>
            <person name="Crous P.W."/>
            <person name="Henrissat B."/>
            <person name="Nehls U."/>
            <person name="Egli S."/>
            <person name="Spatafora J.W."/>
            <person name="Grigoriev I.V."/>
            <person name="Martin F.M."/>
        </authorList>
    </citation>
    <scope>NUCLEOTIDE SEQUENCE [LARGE SCALE GENOMIC DNA]</scope>
    <source>
        <strain evidence="6 7">CBS 207.34</strain>
    </source>
</reference>
<name>A0A8E2F9Y0_9PEZI</name>
<keyword evidence="2 5" id="KW-0812">Transmembrane</keyword>
<feature type="transmembrane region" description="Helical" evidence="5">
    <location>
        <begin position="23"/>
        <end position="42"/>
    </location>
</feature>
<dbReference type="PANTHER" id="PTHR31465:SF1">
    <property type="entry name" value="PROTEIN RTA1-RELATED"/>
    <property type="match status" value="1"/>
</dbReference>
<evidence type="ECO:0000256" key="3">
    <source>
        <dbReference type="ARBA" id="ARBA00022989"/>
    </source>
</evidence>
<protein>
    <submittedName>
        <fullName evidence="6">RTA1-domain-containing protein</fullName>
    </submittedName>
</protein>
<evidence type="ECO:0000256" key="5">
    <source>
        <dbReference type="SAM" id="Phobius"/>
    </source>
</evidence>
<evidence type="ECO:0000256" key="4">
    <source>
        <dbReference type="ARBA" id="ARBA00023136"/>
    </source>
</evidence>
<keyword evidence="4 5" id="KW-0472">Membrane</keyword>
<feature type="transmembrane region" description="Helical" evidence="5">
    <location>
        <begin position="87"/>
        <end position="111"/>
    </location>
</feature>
<dbReference type="EMBL" id="KV748744">
    <property type="protein sequence ID" value="OCL13291.1"/>
    <property type="molecule type" value="Genomic_DNA"/>
</dbReference>
<dbReference type="AlphaFoldDB" id="A0A8E2F9Y0"/>
<organism evidence="6 7">
    <name type="scientific">Glonium stellatum</name>
    <dbReference type="NCBI Taxonomy" id="574774"/>
    <lineage>
        <taxon>Eukaryota</taxon>
        <taxon>Fungi</taxon>
        <taxon>Dikarya</taxon>
        <taxon>Ascomycota</taxon>
        <taxon>Pezizomycotina</taxon>
        <taxon>Dothideomycetes</taxon>
        <taxon>Pleosporomycetidae</taxon>
        <taxon>Gloniales</taxon>
        <taxon>Gloniaceae</taxon>
        <taxon>Glonium</taxon>
    </lineage>
</organism>
<gene>
    <name evidence="6" type="ORF">AOQ84DRAFT_359896</name>
</gene>
<evidence type="ECO:0000256" key="1">
    <source>
        <dbReference type="ARBA" id="ARBA00004141"/>
    </source>
</evidence>
<feature type="transmembrane region" description="Helical" evidence="5">
    <location>
        <begin position="49"/>
        <end position="67"/>
    </location>
</feature>
<dbReference type="OrthoDB" id="3358017at2759"/>
<evidence type="ECO:0000256" key="2">
    <source>
        <dbReference type="ARBA" id="ARBA00022692"/>
    </source>
</evidence>
<sequence length="141" mass="15720">MAKTHPNINDPNAFVLYRYHPSLAAAIIFIVLFTTSTIIHIVQAVRTRARFLIPFIIGGIFEILGYVGRAQSSQDQWNLGAFIQQSVLLLVAPALFAASIYMTLGRIILLLDGEKYSVVKKRYLTKIFVAGDIFSFLLQSG</sequence>
<dbReference type="GO" id="GO:0016020">
    <property type="term" value="C:membrane"/>
    <property type="evidence" value="ECO:0007669"/>
    <property type="project" value="UniProtKB-SubCell"/>
</dbReference>
<accession>A0A8E2F9Y0</accession>
<proteinExistence type="predicted"/>
<evidence type="ECO:0000313" key="6">
    <source>
        <dbReference type="EMBL" id="OCL13291.1"/>
    </source>
</evidence>
<keyword evidence="7" id="KW-1185">Reference proteome</keyword>